<evidence type="ECO:0000313" key="3">
    <source>
        <dbReference type="EMBL" id="MFG6447283.1"/>
    </source>
</evidence>
<reference evidence="3 4" key="1">
    <citation type="submission" date="2024-08" db="EMBL/GenBank/DDBJ databases">
        <authorList>
            <person name="Lu H."/>
        </authorList>
    </citation>
    <scope>NUCLEOTIDE SEQUENCE [LARGE SCALE GENOMIC DNA]</scope>
    <source>
        <strain evidence="3 4">BYS180W</strain>
    </source>
</reference>
<dbReference type="InterPro" id="IPR054653">
    <property type="entry name" value="EpsI_type_B_pred"/>
</dbReference>
<keyword evidence="4" id="KW-1185">Reference proteome</keyword>
<dbReference type="Pfam" id="PF11984">
    <property type="entry name" value="DUF3485"/>
    <property type="match status" value="1"/>
</dbReference>
<keyword evidence="1" id="KW-0472">Membrane</keyword>
<keyword evidence="1" id="KW-0812">Transmembrane</keyword>
<gene>
    <name evidence="3" type="primary">epsI</name>
    <name evidence="3" type="ORF">ACG0Z6_03390</name>
</gene>
<feature type="domain" description="Methanolan biosynthesis EpsI" evidence="2">
    <location>
        <begin position="12"/>
        <end position="216"/>
    </location>
</feature>
<dbReference type="RefSeq" id="WP_394458653.1">
    <property type="nucleotide sequence ID" value="NZ_JBIGHZ010000001.1"/>
</dbReference>
<accession>A0ABW7FSM0</accession>
<sequence length="229" mass="25511">MRAKNLRYVVVLCALFVGFHVVSYLVTPRVFRSDVEGVLDLKNTIPEKFGDWQVDQFVGAIVVNPQQEEVLRRIYSETLSRTYISKSGARVMLSIAYGKDQRDGMQMHYPDVCYPAQGFRVESLSSADISVAGRVVPARRMSAALGSNRNEKITYWSVVGETSVRSGVDKKVAEMSHTFSGVIPDGLLFRVSSVGSDAAREYALQEQFLNQLFGSVDQGVIRRYLGRGV</sequence>
<evidence type="ECO:0000259" key="2">
    <source>
        <dbReference type="Pfam" id="PF11984"/>
    </source>
</evidence>
<dbReference type="InterPro" id="IPR014263">
    <property type="entry name" value="Methanolan_biosynth_EpsI"/>
</dbReference>
<proteinExistence type="predicted"/>
<keyword evidence="1" id="KW-1133">Transmembrane helix</keyword>
<dbReference type="NCBIfam" id="TIGR02914">
    <property type="entry name" value="EpsI_fam"/>
    <property type="match status" value="1"/>
</dbReference>
<feature type="transmembrane region" description="Helical" evidence="1">
    <location>
        <begin position="6"/>
        <end position="26"/>
    </location>
</feature>
<evidence type="ECO:0000256" key="1">
    <source>
        <dbReference type="SAM" id="Phobius"/>
    </source>
</evidence>
<protein>
    <submittedName>
        <fullName evidence="3">Exosortase-associated protein EpsI, B-type</fullName>
    </submittedName>
</protein>
<organism evidence="3 4">
    <name type="scientific">Roseateles rivi</name>
    <dbReference type="NCBI Taxonomy" id="3299028"/>
    <lineage>
        <taxon>Bacteria</taxon>
        <taxon>Pseudomonadati</taxon>
        <taxon>Pseudomonadota</taxon>
        <taxon>Betaproteobacteria</taxon>
        <taxon>Burkholderiales</taxon>
        <taxon>Sphaerotilaceae</taxon>
        <taxon>Roseateles</taxon>
    </lineage>
</organism>
<name>A0ABW7FSM0_9BURK</name>
<dbReference type="Proteomes" id="UP001606099">
    <property type="component" value="Unassembled WGS sequence"/>
</dbReference>
<comment type="caution">
    <text evidence="3">The sequence shown here is derived from an EMBL/GenBank/DDBJ whole genome shotgun (WGS) entry which is preliminary data.</text>
</comment>
<evidence type="ECO:0000313" key="4">
    <source>
        <dbReference type="Proteomes" id="UP001606099"/>
    </source>
</evidence>
<dbReference type="EMBL" id="JBIGHZ010000001">
    <property type="protein sequence ID" value="MFG6447283.1"/>
    <property type="molecule type" value="Genomic_DNA"/>
</dbReference>
<dbReference type="NCBIfam" id="NF045609">
    <property type="entry name" value="EpsI_type_B"/>
    <property type="match status" value="1"/>
</dbReference>